<evidence type="ECO:0000256" key="1">
    <source>
        <dbReference type="ARBA" id="ARBA00023172"/>
    </source>
</evidence>
<name>A0A544QQV7_9EURY</name>
<gene>
    <name evidence="4" type="ORF">EWF95_02495</name>
</gene>
<evidence type="ECO:0000313" key="5">
    <source>
        <dbReference type="Proteomes" id="UP000315385"/>
    </source>
</evidence>
<dbReference type="InterPro" id="IPR026870">
    <property type="entry name" value="Zinc_ribbon_dom"/>
</dbReference>
<dbReference type="Proteomes" id="UP000315385">
    <property type="component" value="Unassembled WGS sequence"/>
</dbReference>
<dbReference type="Pfam" id="PF00589">
    <property type="entry name" value="Phage_integrase"/>
    <property type="match status" value="1"/>
</dbReference>
<dbReference type="PROSITE" id="PS51898">
    <property type="entry name" value="TYR_RECOMBINASE"/>
    <property type="match status" value="1"/>
</dbReference>
<dbReference type="Gene3D" id="1.10.443.10">
    <property type="entry name" value="Intergrase catalytic core"/>
    <property type="match status" value="1"/>
</dbReference>
<protein>
    <submittedName>
        <fullName evidence="4">Site-specific integrase</fullName>
    </submittedName>
</protein>
<dbReference type="GO" id="GO:0003677">
    <property type="term" value="F:DNA binding"/>
    <property type="evidence" value="ECO:0007669"/>
    <property type="project" value="InterPro"/>
</dbReference>
<keyword evidence="5" id="KW-1185">Reference proteome</keyword>
<accession>A0A544QQV7</accession>
<dbReference type="GO" id="GO:0015074">
    <property type="term" value="P:DNA integration"/>
    <property type="evidence" value="ECO:0007669"/>
    <property type="project" value="InterPro"/>
</dbReference>
<reference evidence="4 5" key="1">
    <citation type="submission" date="2019-02" db="EMBL/GenBank/DDBJ databases">
        <title>Halonotius sp. a new haloqrchaeon isolated from saline water.</title>
        <authorList>
            <person name="Duran-Viseras A."/>
            <person name="Sanchez-Porro C."/>
            <person name="Ventosa A."/>
        </authorList>
    </citation>
    <scope>NUCLEOTIDE SEQUENCE [LARGE SCALE GENOMIC DNA]</scope>
    <source>
        <strain evidence="4 5">F9-27</strain>
    </source>
</reference>
<sequence length="414" mass="45824">MSSAGEAVDRLRKRIENGGKQSSINKTDREALLTFSDRVQLLAQEYTDKRHLKLLRHCVIVAETLDSGTLAEALTDRDAAERIVSWINVEYDNEETNRDYRVALRVFGKRVAEADESIDTTPDGLPESLAWVPTGTSSDYDPTPDPREMLRYEEDVKAMIDATYNARDAAMIALQFDAGLRGGEFKDLAVGDVRDHDHGLEVTVEGKQGRRTVLLIPSVPHVSAWLDAHPAGDNHDAPLWSKITKPESISDRMVSKILNEAADRADVSKPVTLTNFRKSSAAFLASRNLNQAHIEDHHGWVRGSSAAARYISVFGEDSDRELARLHGIDVSEDEPEDISPIECPTCGRENERDASFCMQCGQVLSPEAASELDESTDELNESLASLEPEKAERLLEVADMLDDPAVREALVDSE</sequence>
<evidence type="ECO:0000313" key="4">
    <source>
        <dbReference type="EMBL" id="TQQ81823.1"/>
    </source>
</evidence>
<dbReference type="InterPro" id="IPR013762">
    <property type="entry name" value="Integrase-like_cat_sf"/>
</dbReference>
<feature type="domain" description="Tyr recombinase" evidence="3">
    <location>
        <begin position="145"/>
        <end position="324"/>
    </location>
</feature>
<dbReference type="Pfam" id="PF13240">
    <property type="entry name" value="Zn_Ribbon_1"/>
    <property type="match status" value="1"/>
</dbReference>
<dbReference type="OrthoDB" id="144892at2157"/>
<dbReference type="AlphaFoldDB" id="A0A544QQV7"/>
<dbReference type="RefSeq" id="WP_142442477.1">
    <property type="nucleotide sequence ID" value="NZ_SESI01000001.1"/>
</dbReference>
<dbReference type="EMBL" id="SESI01000001">
    <property type="protein sequence ID" value="TQQ81823.1"/>
    <property type="molecule type" value="Genomic_DNA"/>
</dbReference>
<dbReference type="InterPro" id="IPR002104">
    <property type="entry name" value="Integrase_catalytic"/>
</dbReference>
<dbReference type="InterPro" id="IPR050090">
    <property type="entry name" value="Tyrosine_recombinase_XerCD"/>
</dbReference>
<dbReference type="PANTHER" id="PTHR30349:SF87">
    <property type="entry name" value="TRANSPOSASE A"/>
    <property type="match status" value="1"/>
</dbReference>
<keyword evidence="1" id="KW-0233">DNA recombination</keyword>
<comment type="caution">
    <text evidence="4">The sequence shown here is derived from an EMBL/GenBank/DDBJ whole genome shotgun (WGS) entry which is preliminary data.</text>
</comment>
<dbReference type="InterPro" id="IPR011010">
    <property type="entry name" value="DNA_brk_join_enz"/>
</dbReference>
<organism evidence="4 5">
    <name type="scientific">Halonotius roseus</name>
    <dbReference type="NCBI Taxonomy" id="2511997"/>
    <lineage>
        <taxon>Archaea</taxon>
        <taxon>Methanobacteriati</taxon>
        <taxon>Methanobacteriota</taxon>
        <taxon>Stenosarchaea group</taxon>
        <taxon>Halobacteria</taxon>
        <taxon>Halobacteriales</taxon>
        <taxon>Haloferacaceae</taxon>
        <taxon>Halonotius</taxon>
    </lineage>
</organism>
<evidence type="ECO:0000256" key="2">
    <source>
        <dbReference type="SAM" id="MobiDB-lite"/>
    </source>
</evidence>
<dbReference type="GO" id="GO:0006310">
    <property type="term" value="P:DNA recombination"/>
    <property type="evidence" value="ECO:0007669"/>
    <property type="project" value="UniProtKB-KW"/>
</dbReference>
<feature type="region of interest" description="Disordered" evidence="2">
    <location>
        <begin position="118"/>
        <end position="146"/>
    </location>
</feature>
<proteinExistence type="predicted"/>
<evidence type="ECO:0000259" key="3">
    <source>
        <dbReference type="PROSITE" id="PS51898"/>
    </source>
</evidence>
<dbReference type="SUPFAM" id="SSF56349">
    <property type="entry name" value="DNA breaking-rejoining enzymes"/>
    <property type="match status" value="1"/>
</dbReference>
<dbReference type="PANTHER" id="PTHR30349">
    <property type="entry name" value="PHAGE INTEGRASE-RELATED"/>
    <property type="match status" value="1"/>
</dbReference>